<evidence type="ECO:0000256" key="1">
    <source>
        <dbReference type="ARBA" id="ARBA00004141"/>
    </source>
</evidence>
<name>A0A899FYV4_9ASCO</name>
<evidence type="ECO:0000256" key="3">
    <source>
        <dbReference type="ARBA" id="ARBA00022692"/>
    </source>
</evidence>
<evidence type="ECO:0000256" key="4">
    <source>
        <dbReference type="ARBA" id="ARBA00022989"/>
    </source>
</evidence>
<feature type="compositionally biased region" description="Low complexity" evidence="6">
    <location>
        <begin position="8"/>
        <end position="24"/>
    </location>
</feature>
<dbReference type="OrthoDB" id="7859621at2759"/>
<reference evidence="8" key="1">
    <citation type="submission" date="2020-06" db="EMBL/GenBank/DDBJ databases">
        <title>Genomes of multiple members of Pneumocystis genus reveal paths to human pathogen Pneumocystis jirovecii.</title>
        <authorList>
            <person name="Cisse O.H."/>
            <person name="Ma L."/>
            <person name="Dekker J."/>
            <person name="Khil P."/>
            <person name="Jo J."/>
            <person name="Brenchley J."/>
            <person name="Blair R."/>
            <person name="Pahar B."/>
            <person name="Chabe M."/>
            <person name="Van Rompay K.A."/>
            <person name="Keesler R."/>
            <person name="Sukura A."/>
            <person name="Hirsch V."/>
            <person name="Kutty G."/>
            <person name="Liu Y."/>
            <person name="Peng L."/>
            <person name="Chen J."/>
            <person name="Song J."/>
            <person name="Weissenbacher-Lang C."/>
            <person name="Xu J."/>
            <person name="Upham N.S."/>
            <person name="Stajich J.E."/>
            <person name="Cuomo C.A."/>
            <person name="Cushion M.T."/>
            <person name="Kovacs J.A."/>
        </authorList>
    </citation>
    <scope>NUCLEOTIDE SEQUENCE</scope>
    <source>
        <strain evidence="8">2A</strain>
    </source>
</reference>
<dbReference type="GO" id="GO:0016020">
    <property type="term" value="C:membrane"/>
    <property type="evidence" value="ECO:0007669"/>
    <property type="project" value="UniProtKB-SubCell"/>
</dbReference>
<dbReference type="Pfam" id="PF02077">
    <property type="entry name" value="SURF4"/>
    <property type="match status" value="1"/>
</dbReference>
<evidence type="ECO:0000256" key="6">
    <source>
        <dbReference type="SAM" id="MobiDB-lite"/>
    </source>
</evidence>
<accession>A0A899FYV4</accession>
<evidence type="ECO:0000256" key="2">
    <source>
        <dbReference type="ARBA" id="ARBA00006945"/>
    </source>
</evidence>
<comment type="subcellular location">
    <subcellularLocation>
        <location evidence="1">Membrane</location>
        <topology evidence="1">Multi-pass membrane protein</topology>
    </subcellularLocation>
</comment>
<feature type="transmembrane region" description="Helical" evidence="7">
    <location>
        <begin position="120"/>
        <end position="139"/>
    </location>
</feature>
<evidence type="ECO:0000313" key="8">
    <source>
        <dbReference type="EMBL" id="QSL65495.1"/>
    </source>
</evidence>
<keyword evidence="9" id="KW-1185">Reference proteome</keyword>
<keyword evidence="5 7" id="KW-0472">Membrane</keyword>
<proteinExistence type="inferred from homology"/>
<feature type="transmembrane region" description="Helical" evidence="7">
    <location>
        <begin position="235"/>
        <end position="252"/>
    </location>
</feature>
<dbReference type="AlphaFoldDB" id="A0A899FYV4"/>
<feature type="transmembrane region" description="Helical" evidence="7">
    <location>
        <begin position="184"/>
        <end position="202"/>
    </location>
</feature>
<dbReference type="Proteomes" id="UP000663699">
    <property type="component" value="Chromosome 6"/>
</dbReference>
<evidence type="ECO:0000256" key="7">
    <source>
        <dbReference type="SAM" id="Phobius"/>
    </source>
</evidence>
<protein>
    <recommendedName>
        <fullName evidence="10">SURF4-domain-containing protein</fullName>
    </recommendedName>
</protein>
<evidence type="ECO:0000313" key="9">
    <source>
        <dbReference type="Proteomes" id="UP000663699"/>
    </source>
</evidence>
<keyword evidence="4 7" id="KW-1133">Transmembrane helix</keyword>
<feature type="region of interest" description="Disordered" evidence="6">
    <location>
        <begin position="1"/>
        <end position="24"/>
    </location>
</feature>
<keyword evidence="3 7" id="KW-0812">Transmembrane</keyword>
<feature type="transmembrane region" description="Helical" evidence="7">
    <location>
        <begin position="272"/>
        <end position="291"/>
    </location>
</feature>
<dbReference type="InterPro" id="IPR002995">
    <property type="entry name" value="Surf4"/>
</dbReference>
<gene>
    <name evidence="8" type="ORF">MERGE_002807</name>
</gene>
<feature type="transmembrane region" description="Helical" evidence="7">
    <location>
        <begin position="145"/>
        <end position="163"/>
    </location>
</feature>
<evidence type="ECO:0000256" key="5">
    <source>
        <dbReference type="ARBA" id="ARBA00023136"/>
    </source>
</evidence>
<sequence length="298" mass="34122">MSAERFPSSIPISYNTSSSSSSSLSSGFQVFQTYIKYFEECVETLLGPVKHYVPVLGRFLIIGTFMEDSARILTQMRDQLYYLEVHRHFYPGLSHAFLIINVIAMLAASFMIVARKKSEIAVCILFGVVIAQAFGYGLIFDKTLFFRNISITGGLLMVLSDSWSKKQHLFAGLPQLSETDRKKYFLAVGRVLLIFLFTEFIFKETWTTVHVFMLIFSLIACFMVIIGFKAKWSAFFLVCILNIFNILINNWWDTRITEMEKDLLKYDFFQMLSITGGLILLVNMGPGGFSVDEKKKIY</sequence>
<feature type="transmembrane region" description="Helical" evidence="7">
    <location>
        <begin position="208"/>
        <end position="228"/>
    </location>
</feature>
<organism evidence="8 9">
    <name type="scientific">Pneumocystis wakefieldiae</name>
    <dbReference type="NCBI Taxonomy" id="38082"/>
    <lineage>
        <taxon>Eukaryota</taxon>
        <taxon>Fungi</taxon>
        <taxon>Dikarya</taxon>
        <taxon>Ascomycota</taxon>
        <taxon>Taphrinomycotina</taxon>
        <taxon>Pneumocystomycetes</taxon>
        <taxon>Pneumocystaceae</taxon>
        <taxon>Pneumocystis</taxon>
    </lineage>
</organism>
<comment type="similarity">
    <text evidence="2">Belongs to the SURF4 family.</text>
</comment>
<dbReference type="EMBL" id="CP054537">
    <property type="protein sequence ID" value="QSL65495.1"/>
    <property type="molecule type" value="Genomic_DNA"/>
</dbReference>
<feature type="transmembrane region" description="Helical" evidence="7">
    <location>
        <begin position="93"/>
        <end position="113"/>
    </location>
</feature>
<evidence type="ECO:0008006" key="10">
    <source>
        <dbReference type="Google" id="ProtNLM"/>
    </source>
</evidence>